<gene>
    <name evidence="1" type="ORF">ACFR99_13625</name>
</gene>
<proteinExistence type="predicted"/>
<comment type="caution">
    <text evidence="1">The sequence shown here is derived from an EMBL/GenBank/DDBJ whole genome shotgun (WGS) entry which is preliminary data.</text>
</comment>
<dbReference type="EMBL" id="JBHUDI010000008">
    <property type="protein sequence ID" value="MFD1564582.1"/>
    <property type="molecule type" value="Genomic_DNA"/>
</dbReference>
<dbReference type="RefSeq" id="WP_390288245.1">
    <property type="nucleotide sequence ID" value="NZ_JBHUDI010000008.1"/>
</dbReference>
<accession>A0ABD6BHX2</accession>
<keyword evidence="2" id="KW-1185">Reference proteome</keyword>
<dbReference type="Proteomes" id="UP001597076">
    <property type="component" value="Unassembled WGS sequence"/>
</dbReference>
<reference evidence="1 2" key="1">
    <citation type="journal article" date="2019" name="Int. J. Syst. Evol. Microbiol.">
        <title>The Global Catalogue of Microorganisms (GCM) 10K type strain sequencing project: providing services to taxonomists for standard genome sequencing and annotation.</title>
        <authorList>
            <consortium name="The Broad Institute Genomics Platform"/>
            <consortium name="The Broad Institute Genome Sequencing Center for Infectious Disease"/>
            <person name="Wu L."/>
            <person name="Ma J."/>
        </authorList>
    </citation>
    <scope>NUCLEOTIDE SEQUENCE [LARGE SCALE GENOMIC DNA]</scope>
    <source>
        <strain evidence="1 2">CGMCC 1.12230</strain>
    </source>
</reference>
<evidence type="ECO:0000313" key="2">
    <source>
        <dbReference type="Proteomes" id="UP001597076"/>
    </source>
</evidence>
<dbReference type="AlphaFoldDB" id="A0ABD6BHX2"/>
<name>A0ABD6BHX2_9EURY</name>
<organism evidence="1 2">
    <name type="scientific">Haloarchaeobius amylolyticus</name>
    <dbReference type="NCBI Taxonomy" id="1198296"/>
    <lineage>
        <taxon>Archaea</taxon>
        <taxon>Methanobacteriati</taxon>
        <taxon>Methanobacteriota</taxon>
        <taxon>Stenosarchaea group</taxon>
        <taxon>Halobacteria</taxon>
        <taxon>Halobacteriales</taxon>
        <taxon>Halorubellaceae</taxon>
        <taxon>Haloarchaeobius</taxon>
    </lineage>
</organism>
<evidence type="ECO:0000313" key="1">
    <source>
        <dbReference type="EMBL" id="MFD1564582.1"/>
    </source>
</evidence>
<sequence length="41" mass="4554">MTNIDPGLADYEIDRQTEDVLEETGDELTEGKVVVLDDSVE</sequence>
<protein>
    <submittedName>
        <fullName evidence="1">Uncharacterized protein</fullName>
    </submittedName>
</protein>